<feature type="region of interest" description="Disordered" evidence="2">
    <location>
        <begin position="179"/>
        <end position="205"/>
    </location>
</feature>
<dbReference type="Proteomes" id="UP000199341">
    <property type="component" value="Unassembled WGS sequence"/>
</dbReference>
<dbReference type="InterPro" id="IPR050426">
    <property type="entry name" value="Glycosyltransferase_28"/>
</dbReference>
<evidence type="ECO:0000259" key="3">
    <source>
        <dbReference type="Pfam" id="PF06722"/>
    </source>
</evidence>
<dbReference type="GO" id="GO:0017000">
    <property type="term" value="P:antibiotic biosynthetic process"/>
    <property type="evidence" value="ECO:0007669"/>
    <property type="project" value="UniProtKB-ARBA"/>
</dbReference>
<gene>
    <name evidence="4" type="ORF">SAMN05216259_101626</name>
</gene>
<dbReference type="RefSeq" id="WP_143031613.1">
    <property type="nucleotide sequence ID" value="NZ_FNIE01000001.1"/>
</dbReference>
<dbReference type="Gene3D" id="3.40.50.2000">
    <property type="entry name" value="Glycogen Phosphorylase B"/>
    <property type="match status" value="2"/>
</dbReference>
<organism evidence="4 5">
    <name type="scientific">Actinacidiphila guanduensis</name>
    <dbReference type="NCBI Taxonomy" id="310781"/>
    <lineage>
        <taxon>Bacteria</taxon>
        <taxon>Bacillati</taxon>
        <taxon>Actinomycetota</taxon>
        <taxon>Actinomycetes</taxon>
        <taxon>Kitasatosporales</taxon>
        <taxon>Streptomycetaceae</taxon>
        <taxon>Actinacidiphila</taxon>
    </lineage>
</organism>
<sequence>MRILFSAVPASGHVLPLLPLADAAERAGHTVGLLSGRGAAAILPSMDVFEVGPSIFEAIAETGRRLGGDQDGTKPGPGAAELFGAVRLSGVVDEAVEVARRFAPDLIVHDTVDTVGPLIAAVLGVPLTEHRITGPMPKELLQAIADRASAEYSARNVARPAPIAVVDPYPDALLTEAECDDTPGRLPLRPEPHSASGAERPLPEPDGPVAAVTLGTSVQDTAAMKSLVESIASSEISVLATVEPGTLDVDDSVRHMVHEVGFVPLARLLPGVDVVVSAGGSGTLLAALALGKPQVIRPFIADQPWNARRAADLGIAVQIEDPTSAGVATRQVIDDPSYSRKAEAIARELVNLDDADQVLKIVLARL</sequence>
<keyword evidence="1 4" id="KW-0808">Transferase</keyword>
<evidence type="ECO:0000313" key="5">
    <source>
        <dbReference type="Proteomes" id="UP000199341"/>
    </source>
</evidence>
<reference evidence="4 5" key="1">
    <citation type="submission" date="2016-10" db="EMBL/GenBank/DDBJ databases">
        <authorList>
            <person name="de Groot N.N."/>
        </authorList>
    </citation>
    <scope>NUCLEOTIDE SEQUENCE [LARGE SCALE GENOMIC DNA]</scope>
    <source>
        <strain evidence="4 5">CGMCC 4.2022</strain>
    </source>
</reference>
<dbReference type="Pfam" id="PF06722">
    <property type="entry name" value="EryCIII-like_C"/>
    <property type="match status" value="1"/>
</dbReference>
<dbReference type="InterPro" id="IPR002213">
    <property type="entry name" value="UDP_glucos_trans"/>
</dbReference>
<evidence type="ECO:0000256" key="1">
    <source>
        <dbReference type="ARBA" id="ARBA00022679"/>
    </source>
</evidence>
<evidence type="ECO:0000256" key="2">
    <source>
        <dbReference type="SAM" id="MobiDB-lite"/>
    </source>
</evidence>
<dbReference type="AlphaFoldDB" id="A0A1G9WFF3"/>
<dbReference type="CDD" id="cd03784">
    <property type="entry name" value="GT1_Gtf-like"/>
    <property type="match status" value="1"/>
</dbReference>
<dbReference type="InterPro" id="IPR010610">
    <property type="entry name" value="EryCIII-like_C"/>
</dbReference>
<dbReference type="GO" id="GO:0008194">
    <property type="term" value="F:UDP-glycosyltransferase activity"/>
    <property type="evidence" value="ECO:0007669"/>
    <property type="project" value="InterPro"/>
</dbReference>
<accession>A0A1G9WFF3</accession>
<feature type="domain" description="Erythromycin biosynthesis protein CIII-like C-terminal" evidence="3">
    <location>
        <begin position="229"/>
        <end position="351"/>
    </location>
</feature>
<dbReference type="PANTHER" id="PTHR48050">
    <property type="entry name" value="STEROL 3-BETA-GLUCOSYLTRANSFERASE"/>
    <property type="match status" value="1"/>
</dbReference>
<dbReference type="STRING" id="310781.SAMN05216259_101626"/>
<dbReference type="EMBL" id="FNIE01000001">
    <property type="protein sequence ID" value="SDM83037.1"/>
    <property type="molecule type" value="Genomic_DNA"/>
</dbReference>
<protein>
    <submittedName>
        <fullName evidence="4">UDP:flavonoid glycosyltransferase YjiC, YdhE family</fullName>
    </submittedName>
</protein>
<keyword evidence="5" id="KW-1185">Reference proteome</keyword>
<proteinExistence type="predicted"/>
<dbReference type="PANTHER" id="PTHR48050:SF13">
    <property type="entry name" value="STEROL 3-BETA-GLUCOSYLTRANSFERASE UGT80A2"/>
    <property type="match status" value="1"/>
</dbReference>
<dbReference type="GO" id="GO:0016758">
    <property type="term" value="F:hexosyltransferase activity"/>
    <property type="evidence" value="ECO:0007669"/>
    <property type="project" value="UniProtKB-ARBA"/>
</dbReference>
<dbReference type="OrthoDB" id="5488434at2"/>
<evidence type="ECO:0000313" key="4">
    <source>
        <dbReference type="EMBL" id="SDM83037.1"/>
    </source>
</evidence>
<name>A0A1G9WFF3_9ACTN</name>
<dbReference type="SUPFAM" id="SSF53756">
    <property type="entry name" value="UDP-Glycosyltransferase/glycogen phosphorylase"/>
    <property type="match status" value="1"/>
</dbReference>